<dbReference type="RefSeq" id="WP_236336491.1">
    <property type="nucleotide sequence ID" value="NZ_CAKMMG010000009.1"/>
</dbReference>
<evidence type="ECO:0000313" key="2">
    <source>
        <dbReference type="EMBL" id="CAH1218966.1"/>
    </source>
</evidence>
<dbReference type="Proteomes" id="UP000838324">
    <property type="component" value="Unassembled WGS sequence"/>
</dbReference>
<keyword evidence="1" id="KW-0472">Membrane</keyword>
<proteinExistence type="predicted"/>
<protein>
    <submittedName>
        <fullName evidence="2">Uncharacterized protein</fullName>
    </submittedName>
</protein>
<feature type="transmembrane region" description="Helical" evidence="1">
    <location>
        <begin position="43"/>
        <end position="68"/>
    </location>
</feature>
<keyword evidence="1" id="KW-1133">Transmembrane helix</keyword>
<feature type="transmembrane region" description="Helical" evidence="1">
    <location>
        <begin position="12"/>
        <end position="31"/>
    </location>
</feature>
<comment type="caution">
    <text evidence="2">The sequence shown here is derived from an EMBL/GenBank/DDBJ whole genome shotgun (WGS) entry which is preliminary data.</text>
</comment>
<accession>A0ABN8GUW7</accession>
<organism evidence="2 3">
    <name type="scientific">Paenibacillus auburnensis</name>
    <dbReference type="NCBI Taxonomy" id="2905649"/>
    <lineage>
        <taxon>Bacteria</taxon>
        <taxon>Bacillati</taxon>
        <taxon>Bacillota</taxon>
        <taxon>Bacilli</taxon>
        <taxon>Bacillales</taxon>
        <taxon>Paenibacillaceae</taxon>
        <taxon>Paenibacillus</taxon>
    </lineage>
</organism>
<keyword evidence="1" id="KW-0812">Transmembrane</keyword>
<name>A0ABN8GUW7_9BACL</name>
<keyword evidence="3" id="KW-1185">Reference proteome</keyword>
<reference evidence="2" key="1">
    <citation type="submission" date="2022-01" db="EMBL/GenBank/DDBJ databases">
        <authorList>
            <person name="Criscuolo A."/>
        </authorList>
    </citation>
    <scope>NUCLEOTIDE SEQUENCE</scope>
    <source>
        <strain evidence="2">CIP111892</strain>
    </source>
</reference>
<dbReference type="EMBL" id="CAKMMG010000009">
    <property type="protein sequence ID" value="CAH1218966.1"/>
    <property type="molecule type" value="Genomic_DNA"/>
</dbReference>
<evidence type="ECO:0000313" key="3">
    <source>
        <dbReference type="Proteomes" id="UP000838324"/>
    </source>
</evidence>
<evidence type="ECO:0000256" key="1">
    <source>
        <dbReference type="SAM" id="Phobius"/>
    </source>
</evidence>
<sequence length="249" mass="28167">MIRKNAREVLGIFVLALIIALLLVVITILLTQRNLSSNWYTNLGAISTAVGVVVSSILLIVTILYLLATREMVTEARRQRELQEEPAVSVRIVPDKDNFDILVVTLKNTGGAPAYDVSVQFTPDLPYDDGGINDLDIFKRMPYLDKNEVVEFFFASTYEYFKSDSPKRATANITYYKTPLVEHNKNNQPIRRTVALNIEERKGHLYIPRNGVHDLVKEVEELKQGVLILLAQRNQQSKQDPGSYGDDDD</sequence>
<gene>
    <name evidence="2" type="ORF">PAECIP111892_04637</name>
</gene>